<evidence type="ECO:0000256" key="1">
    <source>
        <dbReference type="SAM" id="SignalP"/>
    </source>
</evidence>
<accession>A0A8H4J096</accession>
<keyword evidence="1" id="KW-0732">Signal</keyword>
<dbReference type="AlphaFoldDB" id="A0A8H4J096"/>
<dbReference type="EMBL" id="WWBZ02000016">
    <property type="protein sequence ID" value="KAF4309803.1"/>
    <property type="molecule type" value="Genomic_DNA"/>
</dbReference>
<evidence type="ECO:0000313" key="2">
    <source>
        <dbReference type="EMBL" id="KAF4309803.1"/>
    </source>
</evidence>
<dbReference type="Proteomes" id="UP000572817">
    <property type="component" value="Unassembled WGS sequence"/>
</dbReference>
<proteinExistence type="predicted"/>
<gene>
    <name evidence="2" type="ORF">GTA08_BOTSDO02414</name>
</gene>
<evidence type="ECO:0000313" key="3">
    <source>
        <dbReference type="Proteomes" id="UP000572817"/>
    </source>
</evidence>
<feature type="signal peptide" evidence="1">
    <location>
        <begin position="1"/>
        <end position="19"/>
    </location>
</feature>
<name>A0A8H4J096_9PEZI</name>
<organism evidence="2 3">
    <name type="scientific">Botryosphaeria dothidea</name>
    <dbReference type="NCBI Taxonomy" id="55169"/>
    <lineage>
        <taxon>Eukaryota</taxon>
        <taxon>Fungi</taxon>
        <taxon>Dikarya</taxon>
        <taxon>Ascomycota</taxon>
        <taxon>Pezizomycotina</taxon>
        <taxon>Dothideomycetes</taxon>
        <taxon>Dothideomycetes incertae sedis</taxon>
        <taxon>Botryosphaeriales</taxon>
        <taxon>Botryosphaeriaceae</taxon>
        <taxon>Botryosphaeria</taxon>
    </lineage>
</organism>
<dbReference type="OrthoDB" id="3763335at2759"/>
<comment type="caution">
    <text evidence="2">The sequence shown here is derived from an EMBL/GenBank/DDBJ whole genome shotgun (WGS) entry which is preliminary data.</text>
</comment>
<evidence type="ECO:0008006" key="4">
    <source>
        <dbReference type="Google" id="ProtNLM"/>
    </source>
</evidence>
<sequence length="125" mass="12470">MKASTICSVIVTMAVAASAVPTANNEVEARTDKTMGGASQTCSANQVVSCCNNSNKQNSAGLISAILGPILGNGCTGVGVPVLNILSGKPASQVCGNQNSVKCCKGNKNTGVLVVDLGLQCSDIL</sequence>
<reference evidence="2" key="1">
    <citation type="submission" date="2020-04" db="EMBL/GenBank/DDBJ databases">
        <title>Genome Assembly and Annotation of Botryosphaeria dothidea sdau 11-99, a Latent Pathogen of Apple Fruit Ring Rot in China.</title>
        <authorList>
            <person name="Yu C."/>
            <person name="Diao Y."/>
            <person name="Lu Q."/>
            <person name="Zhao J."/>
            <person name="Cui S."/>
            <person name="Peng C."/>
            <person name="He B."/>
            <person name="Liu H."/>
        </authorList>
    </citation>
    <scope>NUCLEOTIDE SEQUENCE [LARGE SCALE GENOMIC DNA]</scope>
    <source>
        <strain evidence="2">Sdau11-99</strain>
    </source>
</reference>
<protein>
    <recommendedName>
        <fullName evidence="4">Hydrophobin</fullName>
    </recommendedName>
</protein>
<keyword evidence="3" id="KW-1185">Reference proteome</keyword>
<feature type="chain" id="PRO_5034338460" description="Hydrophobin" evidence="1">
    <location>
        <begin position="20"/>
        <end position="125"/>
    </location>
</feature>